<dbReference type="SMART" id="SM00255">
    <property type="entry name" value="TIR"/>
    <property type="match status" value="1"/>
</dbReference>
<dbReference type="InterPro" id="IPR011990">
    <property type="entry name" value="TPR-like_helical_dom_sf"/>
</dbReference>
<dbReference type="SUPFAM" id="SSF52200">
    <property type="entry name" value="Toll/Interleukin receptor TIR domain"/>
    <property type="match status" value="1"/>
</dbReference>
<dbReference type="SUPFAM" id="SSF48452">
    <property type="entry name" value="TPR-like"/>
    <property type="match status" value="2"/>
</dbReference>
<dbReference type="OrthoDB" id="6883655at2"/>
<accession>A0A1W2DQE8</accession>
<proteinExistence type="predicted"/>
<dbReference type="InterPro" id="IPR049945">
    <property type="entry name" value="AAA_22"/>
</dbReference>
<dbReference type="EMBL" id="FWXY01000019">
    <property type="protein sequence ID" value="SMC99651.1"/>
    <property type="molecule type" value="Genomic_DNA"/>
</dbReference>
<organism evidence="2 3">
    <name type="scientific">Desulfocicer vacuolatum DSM 3385</name>
    <dbReference type="NCBI Taxonomy" id="1121400"/>
    <lineage>
        <taxon>Bacteria</taxon>
        <taxon>Pseudomonadati</taxon>
        <taxon>Thermodesulfobacteriota</taxon>
        <taxon>Desulfobacteria</taxon>
        <taxon>Desulfobacterales</taxon>
        <taxon>Desulfobacteraceae</taxon>
        <taxon>Desulfocicer</taxon>
    </lineage>
</organism>
<dbReference type="PROSITE" id="PS50104">
    <property type="entry name" value="TIR"/>
    <property type="match status" value="1"/>
</dbReference>
<dbReference type="Pfam" id="PF13676">
    <property type="entry name" value="TIR_2"/>
    <property type="match status" value="1"/>
</dbReference>
<dbReference type="Pfam" id="PF13401">
    <property type="entry name" value="AAA_22"/>
    <property type="match status" value="1"/>
</dbReference>
<dbReference type="Gene3D" id="1.25.40.10">
    <property type="entry name" value="Tetratricopeptide repeat domain"/>
    <property type="match status" value="2"/>
</dbReference>
<dbReference type="InterPro" id="IPR000157">
    <property type="entry name" value="TIR_dom"/>
</dbReference>
<dbReference type="RefSeq" id="WP_084070754.1">
    <property type="nucleotide sequence ID" value="NZ_FWXY01000019.1"/>
</dbReference>
<evidence type="ECO:0000259" key="1">
    <source>
        <dbReference type="PROSITE" id="PS50104"/>
    </source>
</evidence>
<keyword evidence="3" id="KW-1185">Reference proteome</keyword>
<reference evidence="2 3" key="1">
    <citation type="submission" date="2017-04" db="EMBL/GenBank/DDBJ databases">
        <authorList>
            <person name="Afonso C.L."/>
            <person name="Miller P.J."/>
            <person name="Scott M.A."/>
            <person name="Spackman E."/>
            <person name="Goraichik I."/>
            <person name="Dimitrov K.M."/>
            <person name="Suarez D.L."/>
            <person name="Swayne D.E."/>
        </authorList>
    </citation>
    <scope>NUCLEOTIDE SEQUENCE [LARGE SCALE GENOMIC DNA]</scope>
    <source>
        <strain evidence="2 3">DSM 3385</strain>
    </source>
</reference>
<gene>
    <name evidence="2" type="ORF">SAMN02746065_11984</name>
</gene>
<dbReference type="Gene3D" id="3.40.50.300">
    <property type="entry name" value="P-loop containing nucleotide triphosphate hydrolases"/>
    <property type="match status" value="1"/>
</dbReference>
<dbReference type="STRING" id="1121400.SAMN02746065_11984"/>
<dbReference type="GO" id="GO:0007165">
    <property type="term" value="P:signal transduction"/>
    <property type="evidence" value="ECO:0007669"/>
    <property type="project" value="InterPro"/>
</dbReference>
<dbReference type="Pfam" id="PF14559">
    <property type="entry name" value="TPR_19"/>
    <property type="match status" value="1"/>
</dbReference>
<evidence type="ECO:0000313" key="3">
    <source>
        <dbReference type="Proteomes" id="UP000192418"/>
    </source>
</evidence>
<protein>
    <submittedName>
        <fullName evidence="2">AAA domain-containing protein</fullName>
    </submittedName>
</protein>
<dbReference type="InterPro" id="IPR035897">
    <property type="entry name" value="Toll_tir_struct_dom_sf"/>
</dbReference>
<feature type="domain" description="TIR" evidence="1">
    <location>
        <begin position="4"/>
        <end position="144"/>
    </location>
</feature>
<sequence length="923" mass="106810">MGVHDKEIFLSYSKQDDIFASKFRKILNDLFGKEIWLRDFDLNAGDLVIDCIGEAIAEAKWFIILLSFNSVQSKWLKMEADLATFRALNDQNFEIIVLKLDEAPIPPHLKIPFSKLTLIDFSSCQDDEAELLDLADYIDRTETTQKNTLIYVDRGGDADSFSLLTRQNRIIFILGWAGIGKTAFVLNRVSERLKKRVVKISLTRGHSMDLVARQIIRETHFPAPPTDKSVPDEELLNMAISSFEKRSKYFFLFIDNAEEGLDVSNQVVPYLEKLLLNFVRAGIDSHIILSTSRFPEYSPDIAKKADLMRLNQLDNEYIRECIDLWLEGTKNHKRIMKMPEMEDVLELISGHPLAAKMIASKLRVRPLTELIAPTAKKRFQLKFAEYILKEADKDILTKVHLHILYALAIIHEPILFEDLLAIKEISKFPLEDVRQARIELTDWFFIEQNYELMSLHNFLRTYFNDSLDAKKDLFESIALDFGEYAFNKSIELNNKLIDRGHGVTDSSESKVLHCSNELLRYAVPAGILLRATGKEDLANKLPIQIKGTLRELVYYFYQKKRDYGQAILFAEKWLKINPNDLDIILYQARSYRNLRNEISFKKAAKLLAELERRDYGKRFAARVFREKALLAQFSDNIEEAKKYFRQGIEVYTLSPYPENRTGLAQILLKEADELPSWSPQRIELACEARKLLEKAREYSAFFDRYHIGTYIEALFQTDDVETVLPLLEEALEDRPDDKRLNYRLAEILRKRGAYEEAATYANKALQKGSYKAALTLANIFHTQGVIMAEYGDSEGANQKFNKGIEVVNNFIPEYGHDQEVADSIASKIFRAMGNWKDAEKRVEHYNSSRNPYTIYEQCKVALNEVSTIIERGEYDKALIKINYMQELIEKYSSSQELPQPLVEIRNETYLYQKHISSIQTDQI</sequence>
<evidence type="ECO:0000313" key="2">
    <source>
        <dbReference type="EMBL" id="SMC99651.1"/>
    </source>
</evidence>
<dbReference type="SUPFAM" id="SSF52540">
    <property type="entry name" value="P-loop containing nucleoside triphosphate hydrolases"/>
    <property type="match status" value="1"/>
</dbReference>
<dbReference type="InterPro" id="IPR027417">
    <property type="entry name" value="P-loop_NTPase"/>
</dbReference>
<name>A0A1W2DQE8_9BACT</name>
<dbReference type="AlphaFoldDB" id="A0A1W2DQE8"/>
<dbReference type="Gene3D" id="3.40.50.10140">
    <property type="entry name" value="Toll/interleukin-1 receptor homology (TIR) domain"/>
    <property type="match status" value="1"/>
</dbReference>
<dbReference type="GO" id="GO:0016887">
    <property type="term" value="F:ATP hydrolysis activity"/>
    <property type="evidence" value="ECO:0007669"/>
    <property type="project" value="InterPro"/>
</dbReference>
<dbReference type="Proteomes" id="UP000192418">
    <property type="component" value="Unassembled WGS sequence"/>
</dbReference>